<protein>
    <submittedName>
        <fullName evidence="1">Uncharacterized protein</fullName>
    </submittedName>
</protein>
<comment type="caution">
    <text evidence="1">The sequence shown here is derived from an EMBL/GenBank/DDBJ whole genome shotgun (WGS) entry which is preliminary data.</text>
</comment>
<name>A0A8X7PZZ4_BRACI</name>
<dbReference type="EMBL" id="JAAMPC010000015">
    <property type="protein sequence ID" value="KAG2260288.1"/>
    <property type="molecule type" value="Genomic_DNA"/>
</dbReference>
<gene>
    <name evidence="1" type="ORF">Bca52824_079582</name>
</gene>
<evidence type="ECO:0000313" key="1">
    <source>
        <dbReference type="EMBL" id="KAG2260288.1"/>
    </source>
</evidence>
<evidence type="ECO:0000313" key="2">
    <source>
        <dbReference type="Proteomes" id="UP000886595"/>
    </source>
</evidence>
<organism evidence="1 2">
    <name type="scientific">Brassica carinata</name>
    <name type="common">Ethiopian mustard</name>
    <name type="synonym">Abyssinian cabbage</name>
    <dbReference type="NCBI Taxonomy" id="52824"/>
    <lineage>
        <taxon>Eukaryota</taxon>
        <taxon>Viridiplantae</taxon>
        <taxon>Streptophyta</taxon>
        <taxon>Embryophyta</taxon>
        <taxon>Tracheophyta</taxon>
        <taxon>Spermatophyta</taxon>
        <taxon>Magnoliopsida</taxon>
        <taxon>eudicotyledons</taxon>
        <taxon>Gunneridae</taxon>
        <taxon>Pentapetalae</taxon>
        <taxon>rosids</taxon>
        <taxon>malvids</taxon>
        <taxon>Brassicales</taxon>
        <taxon>Brassicaceae</taxon>
        <taxon>Brassiceae</taxon>
        <taxon>Brassica</taxon>
    </lineage>
</organism>
<proteinExistence type="predicted"/>
<dbReference type="Proteomes" id="UP000886595">
    <property type="component" value="Unassembled WGS sequence"/>
</dbReference>
<keyword evidence="2" id="KW-1185">Reference proteome</keyword>
<dbReference type="AlphaFoldDB" id="A0A8X7PZZ4"/>
<reference evidence="1 2" key="1">
    <citation type="submission" date="2020-02" db="EMBL/GenBank/DDBJ databases">
        <authorList>
            <person name="Ma Q."/>
            <person name="Huang Y."/>
            <person name="Song X."/>
            <person name="Pei D."/>
        </authorList>
    </citation>
    <scope>NUCLEOTIDE SEQUENCE [LARGE SCALE GENOMIC DNA]</scope>
    <source>
        <strain evidence="1">Sxm20200214</strain>
        <tissue evidence="1">Leaf</tissue>
    </source>
</reference>
<sequence>MIQQEEETVAIGEQLFEASDVMATQVLDHVVDTEIDDDVGIVKELLSQFQEVPRLLISASEFGAKIHKPPDVKEKLLSDETLGNLRRVKELMHTRTGFLYGSYYAEQSCDCDDVKQLIHGGDMEYYMKHRGKSKQSRTDSVFKRNNHSNFANVVLKPSLMYFGFDGNGFCIDSNGKLLPPIKMLAEVMSGLFLLLKLGMRSKCKGDSLMKAVRDVLVAQRTVGDLANKWLLNTEDGTNRVIAHKILTETSKNENEDMWSYMRSILKELCVAEFEVATKTVKKSLEGLCVITGRIASCCLLRILVLAYFISPMKRVLLNFVGKNILQTKLQNGMQALLHYGDWRGTSTTTICYFTSQVWNYALKAYFQRLFNVKIDKYAYWTWFMANMTFGETSGASWLRPQYKLSKFSSLRTIICKLVLIHENLIPSFLVTVSF</sequence>
<accession>A0A8X7PZZ4</accession>